<organism evidence="2 3">
    <name type="scientific">Rhododendron griersonianum</name>
    <dbReference type="NCBI Taxonomy" id="479676"/>
    <lineage>
        <taxon>Eukaryota</taxon>
        <taxon>Viridiplantae</taxon>
        <taxon>Streptophyta</taxon>
        <taxon>Embryophyta</taxon>
        <taxon>Tracheophyta</taxon>
        <taxon>Spermatophyta</taxon>
        <taxon>Magnoliopsida</taxon>
        <taxon>eudicotyledons</taxon>
        <taxon>Gunneridae</taxon>
        <taxon>Pentapetalae</taxon>
        <taxon>asterids</taxon>
        <taxon>Ericales</taxon>
        <taxon>Ericaceae</taxon>
        <taxon>Ericoideae</taxon>
        <taxon>Rhodoreae</taxon>
        <taxon>Rhododendron</taxon>
    </lineage>
</organism>
<evidence type="ECO:0000313" key="3">
    <source>
        <dbReference type="Proteomes" id="UP000823749"/>
    </source>
</evidence>
<evidence type="ECO:0000313" key="2">
    <source>
        <dbReference type="EMBL" id="KAG5542637.1"/>
    </source>
</evidence>
<keyword evidence="3" id="KW-1185">Reference proteome</keyword>
<feature type="compositionally biased region" description="Acidic residues" evidence="1">
    <location>
        <begin position="21"/>
        <end position="36"/>
    </location>
</feature>
<dbReference type="Proteomes" id="UP000823749">
    <property type="component" value="Chromosome 7"/>
</dbReference>
<evidence type="ECO:0000256" key="1">
    <source>
        <dbReference type="SAM" id="MobiDB-lite"/>
    </source>
</evidence>
<feature type="region of interest" description="Disordered" evidence="1">
    <location>
        <begin position="1"/>
        <end position="62"/>
    </location>
</feature>
<dbReference type="EMBL" id="JACTNZ010000007">
    <property type="protein sequence ID" value="KAG5542637.1"/>
    <property type="molecule type" value="Genomic_DNA"/>
</dbReference>
<accession>A0AAV6JNB2</accession>
<gene>
    <name evidence="2" type="ORF">RHGRI_022228</name>
</gene>
<comment type="caution">
    <text evidence="2">The sequence shown here is derived from an EMBL/GenBank/DDBJ whole genome shotgun (WGS) entry which is preliminary data.</text>
</comment>
<dbReference type="AlphaFoldDB" id="A0AAV6JNB2"/>
<name>A0AAV6JNB2_9ERIC</name>
<reference evidence="2" key="1">
    <citation type="submission" date="2020-08" db="EMBL/GenBank/DDBJ databases">
        <title>Plant Genome Project.</title>
        <authorList>
            <person name="Zhang R.-G."/>
        </authorList>
    </citation>
    <scope>NUCLEOTIDE SEQUENCE</scope>
    <source>
        <strain evidence="2">WSP0</strain>
        <tissue evidence="2">Leaf</tissue>
    </source>
</reference>
<proteinExistence type="predicted"/>
<protein>
    <submittedName>
        <fullName evidence="2">Uncharacterized protein</fullName>
    </submittedName>
</protein>
<sequence length="112" mass="12324">MQLCFSPKMFGSDGGGASQDSEQEWPSDDSEDDDYDPEKNETSCSYGRAGSEADAMDDVSSSSSLWSLEDEVFSESGSSSKGRWNASFKASIGADWWSWYPRCKSSKGRQQT</sequence>